<feature type="region of interest" description="Disordered" evidence="1">
    <location>
        <begin position="196"/>
        <end position="487"/>
    </location>
</feature>
<dbReference type="PANTHER" id="PTHR40018:SF1">
    <property type="entry name" value="[PSI+] INDUCTION PROTEIN 2"/>
    <property type="match status" value="1"/>
</dbReference>
<feature type="compositionally biased region" description="Polar residues" evidence="1">
    <location>
        <begin position="319"/>
        <end position="336"/>
    </location>
</feature>
<evidence type="ECO:0000256" key="1">
    <source>
        <dbReference type="SAM" id="MobiDB-lite"/>
    </source>
</evidence>
<accession>A0A151GBB8</accession>
<evidence type="ECO:0008006" key="5">
    <source>
        <dbReference type="Google" id="ProtNLM"/>
    </source>
</evidence>
<feature type="transmembrane region" description="Helical" evidence="2">
    <location>
        <begin position="68"/>
        <end position="87"/>
    </location>
</feature>
<evidence type="ECO:0000256" key="2">
    <source>
        <dbReference type="SAM" id="Phobius"/>
    </source>
</evidence>
<gene>
    <name evidence="3" type="ORF">DCS_06301</name>
</gene>
<comment type="caution">
    <text evidence="3">The sequence shown here is derived from an EMBL/GenBank/DDBJ whole genome shotgun (WGS) entry which is preliminary data.</text>
</comment>
<protein>
    <recommendedName>
        <fullName evidence="5">Fibroin-3 related protein</fullName>
    </recommendedName>
</protein>
<dbReference type="GO" id="GO:0005935">
    <property type="term" value="C:cellular bud neck"/>
    <property type="evidence" value="ECO:0007669"/>
    <property type="project" value="TreeGrafter"/>
</dbReference>
<reference evidence="3 4" key="1">
    <citation type="journal article" date="2016" name="Sci. Rep.">
        <title>Insights into Adaptations to a Near-Obligate Nematode Endoparasitic Lifestyle from the Finished Genome of Drechmeria coniospora.</title>
        <authorList>
            <person name="Zhang L."/>
            <person name="Zhou Z."/>
            <person name="Guo Q."/>
            <person name="Fokkens L."/>
            <person name="Miskei M."/>
            <person name="Pocsi I."/>
            <person name="Zhang W."/>
            <person name="Chen M."/>
            <person name="Wang L."/>
            <person name="Sun Y."/>
            <person name="Donzelli B.G."/>
            <person name="Gibson D.M."/>
            <person name="Nelson D.R."/>
            <person name="Luo J.G."/>
            <person name="Rep M."/>
            <person name="Liu H."/>
            <person name="Yang S."/>
            <person name="Wang J."/>
            <person name="Krasnoff S.B."/>
            <person name="Xu Y."/>
            <person name="Molnar I."/>
            <person name="Lin M."/>
        </authorList>
    </citation>
    <scope>NUCLEOTIDE SEQUENCE [LARGE SCALE GENOMIC DNA]</scope>
    <source>
        <strain evidence="3 4">ARSEF 6962</strain>
    </source>
</reference>
<evidence type="ECO:0000313" key="3">
    <source>
        <dbReference type="EMBL" id="KYK54344.1"/>
    </source>
</evidence>
<dbReference type="InterPro" id="IPR037504">
    <property type="entry name" value="PSI_induc_2"/>
</dbReference>
<dbReference type="GeneID" id="63718944"/>
<feature type="region of interest" description="Disordered" evidence="1">
    <location>
        <begin position="136"/>
        <end position="156"/>
    </location>
</feature>
<dbReference type="RefSeq" id="XP_040653696.1">
    <property type="nucleotide sequence ID" value="XM_040803592.1"/>
</dbReference>
<keyword evidence="2" id="KW-0472">Membrane</keyword>
<feature type="compositionally biased region" description="Low complexity" evidence="1">
    <location>
        <begin position="446"/>
        <end position="464"/>
    </location>
</feature>
<dbReference type="GO" id="GO:0005886">
    <property type="term" value="C:plasma membrane"/>
    <property type="evidence" value="ECO:0007669"/>
    <property type="project" value="TreeGrafter"/>
</dbReference>
<organism evidence="3 4">
    <name type="scientific">Drechmeria coniospora</name>
    <name type="common">Nematophagous fungus</name>
    <name type="synonym">Meria coniospora</name>
    <dbReference type="NCBI Taxonomy" id="98403"/>
    <lineage>
        <taxon>Eukaryota</taxon>
        <taxon>Fungi</taxon>
        <taxon>Dikarya</taxon>
        <taxon>Ascomycota</taxon>
        <taxon>Pezizomycotina</taxon>
        <taxon>Sordariomycetes</taxon>
        <taxon>Hypocreomycetidae</taxon>
        <taxon>Hypocreales</taxon>
        <taxon>Ophiocordycipitaceae</taxon>
        <taxon>Drechmeria</taxon>
    </lineage>
</organism>
<keyword evidence="4" id="KW-1185">Reference proteome</keyword>
<proteinExistence type="predicted"/>
<dbReference type="Proteomes" id="UP000076580">
    <property type="component" value="Chromosome 03"/>
</dbReference>
<sequence length="487" mass="52159">MPHVDVAMARSLRGGVLEQLTGVLVRSTASAIRSRDIISDAQGKVSNVKTAFSSWDNCMNSSYCKWPVIASMAVGGLIIFAVVWCIIRCCCCGRPCCCSCFQCLKCCGNCCGCCDPPGGAKRRKYLDEPYIPPHHGYEEQAPMKAPTARNPAAEPPQYAEFEVPKKGGEDSLPHMPSWETAGSKKVLLEEDMEMNQLNKSQAPSPAQSALPSPSPAPTASAANSPYALPRAGPNGYFPNQSQQALLSTHNQPPDPRGHPRDHPVANGRYNADRESVGFGLDEPYDQPGALGGAPNQTGSPMSAHPNQPYPPPAFASMAQGRQSPGQARNVPHQNPSMPDGYGMRRQGTGESANRPMNGPMHQPRNMPDPRRAPGPRGGQPFAQRMESSPAPRGRGYDQPGWGTPQEQGSRNCSPASNQPFLPQNQRNAYSPPQSPIKNNAGFDFTSGFARPSPPASSAGYPASGTQSPAPEAYPGYRPYQPVPTREG</sequence>
<feature type="compositionally biased region" description="Low complexity" evidence="1">
    <location>
        <begin position="200"/>
        <end position="225"/>
    </location>
</feature>
<name>A0A151GBB8_DRECN</name>
<dbReference type="AlphaFoldDB" id="A0A151GBB8"/>
<dbReference type="InParanoid" id="A0A151GBB8"/>
<keyword evidence="2" id="KW-0812">Transmembrane</keyword>
<keyword evidence="2" id="KW-1133">Transmembrane helix</keyword>
<dbReference type="EMBL" id="LAYC01000003">
    <property type="protein sequence ID" value="KYK54344.1"/>
    <property type="molecule type" value="Genomic_DNA"/>
</dbReference>
<evidence type="ECO:0000313" key="4">
    <source>
        <dbReference type="Proteomes" id="UP000076580"/>
    </source>
</evidence>
<dbReference type="PANTHER" id="PTHR40018">
    <property type="entry name" value="[PSI+] INDUCTION PROTEIN 2"/>
    <property type="match status" value="1"/>
</dbReference>
<feature type="compositionally biased region" description="Polar residues" evidence="1">
    <location>
        <begin position="404"/>
        <end position="437"/>
    </location>
</feature>
<feature type="compositionally biased region" description="Polar residues" evidence="1">
    <location>
        <begin position="237"/>
        <end position="251"/>
    </location>
</feature>
<dbReference type="STRING" id="98403.A0A151GBB8"/>